<accession>A0AAJ2WP56</accession>
<organism evidence="1 2">
    <name type="scientific">Stenotrophomonas maltophilia</name>
    <name type="common">Pseudomonas maltophilia</name>
    <name type="synonym">Xanthomonas maltophilia</name>
    <dbReference type="NCBI Taxonomy" id="40324"/>
    <lineage>
        <taxon>Bacteria</taxon>
        <taxon>Pseudomonadati</taxon>
        <taxon>Pseudomonadota</taxon>
        <taxon>Gammaproteobacteria</taxon>
        <taxon>Lysobacterales</taxon>
        <taxon>Lysobacteraceae</taxon>
        <taxon>Stenotrophomonas</taxon>
        <taxon>Stenotrophomonas maltophilia group</taxon>
    </lineage>
</organism>
<dbReference type="InterPro" id="IPR043037">
    <property type="entry name" value="CfaE_adhesin"/>
</dbReference>
<comment type="caution">
    <text evidence="1">The sequence shown here is derived from an EMBL/GenBank/DDBJ whole genome shotgun (WGS) entry which is preliminary data.</text>
</comment>
<dbReference type="AlphaFoldDB" id="A0AAJ2WP56"/>
<dbReference type="Proteomes" id="UP001288387">
    <property type="component" value="Unassembled WGS sequence"/>
</dbReference>
<name>A0AAJ2WP56_STEMA</name>
<reference evidence="1" key="1">
    <citation type="submission" date="2023-12" db="EMBL/GenBank/DDBJ databases">
        <title>'Antibacterial potential of Stenotrophomonas maltophilia cystic fibrosis isolates' (manuscript under preparation).</title>
        <authorList>
            <person name="Crisan C.V."/>
            <person name="Pettis M."/>
            <person name="Goldberg J.B."/>
        </authorList>
    </citation>
    <scope>NUCLEOTIDE SEQUENCE</scope>
    <source>
        <strain evidence="1">CCV129</strain>
    </source>
</reference>
<evidence type="ECO:0000313" key="1">
    <source>
        <dbReference type="EMBL" id="MDZ5766376.1"/>
    </source>
</evidence>
<dbReference type="EMBL" id="JAXRVB010000028">
    <property type="protein sequence ID" value="MDZ5766376.1"/>
    <property type="molecule type" value="Genomic_DNA"/>
</dbReference>
<dbReference type="InterPro" id="IPR010888">
    <property type="entry name" value="CblD"/>
</dbReference>
<dbReference type="Gene3D" id="2.60.40.2040">
    <property type="entry name" value="CFA/I fimbrial subunit E, pilin domain"/>
    <property type="match status" value="1"/>
</dbReference>
<sequence length="335" mass="36853">MNFDRSLLPGGIRLLAERTLLAYDGDPAQGFGQLHFTCNSSQNPATGQCPTADTGENGSYVSRIQLQFTELRSGMVTSLAVEGYLERADSGLVCHNYWQFDRRPLWTSYSTPCPRTPASGTAASLFISDAELSRLVAGRWVGRLELTLRSSAASRVASFDFNFQITITDYDAVSIYFPEFPQTTPNVDLNLSYDPLAQTVGGRKPLDMCLYDGLGSQSEYLGLTVTDTSGRPPGPLGYSLWHDDGGSSDDQRLDYMIELEHAGVRRRMANGVEEQLRGIDTAKLRLVLLPGMTQPVFCVPTPLLLTTPRVPITEQRAGGYEGQLKVELRLPTTRP</sequence>
<gene>
    <name evidence="1" type="ORF">U4I38_18065</name>
</gene>
<dbReference type="Gene3D" id="2.60.40.2520">
    <property type="entry name" value="CFA/I fimbrial subunit E, adhesin domain"/>
    <property type="match status" value="1"/>
</dbReference>
<protein>
    <submittedName>
        <fullName evidence="1">CfaE/CblD family pilus tip adhesin</fullName>
    </submittedName>
</protein>
<dbReference type="Pfam" id="PF07434">
    <property type="entry name" value="CblD"/>
    <property type="match status" value="1"/>
</dbReference>
<proteinExistence type="predicted"/>
<evidence type="ECO:0000313" key="2">
    <source>
        <dbReference type="Proteomes" id="UP001288387"/>
    </source>
</evidence>
<dbReference type="RefSeq" id="WP_239503736.1">
    <property type="nucleotide sequence ID" value="NZ_JAKJQX010000019.1"/>
</dbReference>